<dbReference type="InterPro" id="IPR018193">
    <property type="entry name" value="Glyc_kinase_flavodox-like_fold"/>
</dbReference>
<gene>
    <name evidence="5" type="ORF">ACFO0S_02625</name>
</gene>
<dbReference type="PANTHER" id="PTHR21599:SF0">
    <property type="entry name" value="GLYCERATE KINASE"/>
    <property type="match status" value="1"/>
</dbReference>
<evidence type="ECO:0000313" key="6">
    <source>
        <dbReference type="Proteomes" id="UP001595733"/>
    </source>
</evidence>
<protein>
    <submittedName>
        <fullName evidence="5">Glycerate kinase</fullName>
    </submittedName>
</protein>
<dbReference type="EMBL" id="JBHSEF010000009">
    <property type="protein sequence ID" value="MFC4353962.1"/>
    <property type="molecule type" value="Genomic_DNA"/>
</dbReference>
<dbReference type="InterPro" id="IPR018197">
    <property type="entry name" value="Glycerate_kinase_RE-like"/>
</dbReference>
<evidence type="ECO:0000256" key="3">
    <source>
        <dbReference type="ARBA" id="ARBA00022777"/>
    </source>
</evidence>
<dbReference type="SUPFAM" id="SSF110738">
    <property type="entry name" value="Glycerate kinase I"/>
    <property type="match status" value="1"/>
</dbReference>
<sequence>MNFIISPDSFKGTLSAQEAARAMAEGITSVYPEVTCTLLPVADGGEGTLEVLVDLTEGRFIQIPVNDPLGRKINARYGILGDQQTAVIEMAEASGIMHVTKEERDPFRASTFGTGELIRHALDQECRQFVIAIGGSATNDGGIGMLRALGASFYDEEGNELGDHLPDYAGLANIDLTRFDSRLASCDFSIACDVDNPLLGERGATAIFGPQKGVTPEHAEVLEAVLARFAQVVQEVTGEAHHEKAGAGAAGGLGTALLAFFPAHLERGIDSVLNAIDFNRHLKSADVVVTGEGKSDSQTLSGKAPLGISERARAEGVPVALLSGTIDEDERAVLIPHFTYMESVVSEGCSLDTALTEPYKALVLAAERLGRKLKL</sequence>
<dbReference type="GO" id="GO:0016301">
    <property type="term" value="F:kinase activity"/>
    <property type="evidence" value="ECO:0007669"/>
    <property type="project" value="UniProtKB-KW"/>
</dbReference>
<comment type="caution">
    <text evidence="5">The sequence shown here is derived from an EMBL/GenBank/DDBJ whole genome shotgun (WGS) entry which is preliminary data.</text>
</comment>
<dbReference type="Gene3D" id="3.40.50.10350">
    <property type="entry name" value="Glycerate kinase, domain 1"/>
    <property type="match status" value="1"/>
</dbReference>
<evidence type="ECO:0000313" key="5">
    <source>
        <dbReference type="EMBL" id="MFC4353962.1"/>
    </source>
</evidence>
<evidence type="ECO:0000256" key="2">
    <source>
        <dbReference type="ARBA" id="ARBA00022679"/>
    </source>
</evidence>
<accession>A0ABV8URN8</accession>
<dbReference type="Gene3D" id="3.90.1510.10">
    <property type="entry name" value="Glycerate kinase, domain 2"/>
    <property type="match status" value="1"/>
</dbReference>
<reference evidence="6" key="1">
    <citation type="journal article" date="2019" name="Int. J. Syst. Evol. Microbiol.">
        <title>The Global Catalogue of Microorganisms (GCM) 10K type strain sequencing project: providing services to taxonomists for standard genome sequencing and annotation.</title>
        <authorList>
            <consortium name="The Broad Institute Genomics Platform"/>
            <consortium name="The Broad Institute Genome Sequencing Center for Infectious Disease"/>
            <person name="Wu L."/>
            <person name="Ma J."/>
        </authorList>
    </citation>
    <scope>NUCLEOTIDE SEQUENCE [LARGE SCALE GENOMIC DNA]</scope>
    <source>
        <strain evidence="6">CCUG 50353</strain>
    </source>
</reference>
<proteinExistence type="inferred from homology"/>
<dbReference type="RefSeq" id="WP_378139874.1">
    <property type="nucleotide sequence ID" value="NZ_JBHSEF010000009.1"/>
</dbReference>
<keyword evidence="2 4" id="KW-0808">Transferase</keyword>
<keyword evidence="6" id="KW-1185">Reference proteome</keyword>
<dbReference type="PANTHER" id="PTHR21599">
    <property type="entry name" value="GLYCERATE KINASE"/>
    <property type="match status" value="1"/>
</dbReference>
<keyword evidence="3 4" id="KW-0418">Kinase</keyword>
<comment type="similarity">
    <text evidence="1 4">Belongs to the glycerate kinase type-1 family.</text>
</comment>
<dbReference type="InterPro" id="IPR036129">
    <property type="entry name" value="Glycerate_kinase_sf"/>
</dbReference>
<dbReference type="Pfam" id="PF02595">
    <property type="entry name" value="Gly_kinase"/>
    <property type="match status" value="1"/>
</dbReference>
<dbReference type="InterPro" id="IPR004381">
    <property type="entry name" value="Glycerate_kinase"/>
</dbReference>
<evidence type="ECO:0000256" key="1">
    <source>
        <dbReference type="ARBA" id="ARBA00006284"/>
    </source>
</evidence>
<dbReference type="NCBIfam" id="TIGR00045">
    <property type="entry name" value="glycerate kinase"/>
    <property type="match status" value="1"/>
</dbReference>
<dbReference type="Proteomes" id="UP001595733">
    <property type="component" value="Unassembled WGS sequence"/>
</dbReference>
<dbReference type="PIRSF" id="PIRSF006078">
    <property type="entry name" value="GlxK"/>
    <property type="match status" value="1"/>
</dbReference>
<evidence type="ECO:0000256" key="4">
    <source>
        <dbReference type="PIRNR" id="PIRNR006078"/>
    </source>
</evidence>
<name>A0ABV8URN8_9BACL</name>
<organism evidence="5 6">
    <name type="scientific">Chryseomicrobium palamuruense</name>
    <dbReference type="NCBI Taxonomy" id="682973"/>
    <lineage>
        <taxon>Bacteria</taxon>
        <taxon>Bacillati</taxon>
        <taxon>Bacillota</taxon>
        <taxon>Bacilli</taxon>
        <taxon>Bacillales</taxon>
        <taxon>Caryophanaceae</taxon>
        <taxon>Chryseomicrobium</taxon>
    </lineage>
</organism>